<evidence type="ECO:0000313" key="2">
    <source>
        <dbReference type="EMBL" id="MFC1436434.1"/>
    </source>
</evidence>
<accession>A0ABV6XE14</accession>
<organism evidence="2 3">
    <name type="scientific">Streptacidiphilus alkalitolerans</name>
    <dbReference type="NCBI Taxonomy" id="3342712"/>
    <lineage>
        <taxon>Bacteria</taxon>
        <taxon>Bacillati</taxon>
        <taxon>Actinomycetota</taxon>
        <taxon>Actinomycetes</taxon>
        <taxon>Kitasatosporales</taxon>
        <taxon>Streptomycetaceae</taxon>
        <taxon>Streptacidiphilus</taxon>
    </lineage>
</organism>
<dbReference type="GO" id="GO:0006508">
    <property type="term" value="P:proteolysis"/>
    <property type="evidence" value="ECO:0007669"/>
    <property type="project" value="UniProtKB-KW"/>
</dbReference>
<evidence type="ECO:0000313" key="3">
    <source>
        <dbReference type="Proteomes" id="UP001592530"/>
    </source>
</evidence>
<dbReference type="SUPFAM" id="SSF50494">
    <property type="entry name" value="Trypsin-like serine proteases"/>
    <property type="match status" value="1"/>
</dbReference>
<proteinExistence type="predicted"/>
<keyword evidence="2" id="KW-0378">Hydrolase</keyword>
<dbReference type="EMBL" id="JBHEZY010000032">
    <property type="protein sequence ID" value="MFC1436434.1"/>
    <property type="molecule type" value="Genomic_DNA"/>
</dbReference>
<reference evidence="2 3" key="1">
    <citation type="submission" date="2024-09" db="EMBL/GenBank/DDBJ databases">
        <authorList>
            <person name="Lee S.D."/>
        </authorList>
    </citation>
    <scope>NUCLEOTIDE SEQUENCE [LARGE SCALE GENOMIC DNA]</scope>
    <source>
        <strain evidence="2 3">N1-3</strain>
    </source>
</reference>
<protein>
    <submittedName>
        <fullName evidence="2">Serine protease</fullName>
    </submittedName>
</protein>
<dbReference type="InterPro" id="IPR009003">
    <property type="entry name" value="Peptidase_S1_PA"/>
</dbReference>
<feature type="compositionally biased region" description="Pro residues" evidence="1">
    <location>
        <begin position="541"/>
        <end position="553"/>
    </location>
</feature>
<name>A0ABV6XE14_9ACTN</name>
<dbReference type="GO" id="GO:0008233">
    <property type="term" value="F:peptidase activity"/>
    <property type="evidence" value="ECO:0007669"/>
    <property type="project" value="UniProtKB-KW"/>
</dbReference>
<feature type="region of interest" description="Disordered" evidence="1">
    <location>
        <begin position="522"/>
        <end position="556"/>
    </location>
</feature>
<keyword evidence="2" id="KW-0645">Protease</keyword>
<sequence length="964" mass="102755">MRRVDEALVRVSDTSGRQHGLAVPVDHQGTLLTSHEVVDGRSALLLTWPGGAVRRLTADDITALPEYGLALLRTDAVLPPLPLGGGQGTRLIQLPGPGFTLQGGVAGLVTARYAAAERWHLVADVWLLEIDQAPHGLPVELAGAPVLDAETGAVVAVATAALRSHRRGAVLAVPLRTAVGHPAVADLLSRNAVSVPAYGRALNLAGVLELAAATTSALAPLVGPRVDRADAPPADWTQDRPIQAVLAEPGSGLTTELAAVALRRAGSATRLPTVWLRGAELRAHDTSLLDAVNRVLPDAERACRLATAGHRPLLIVLDRPEEMPAALLPTLADWSAGTGRLLRRTGARLLIGCRPEFWEQQQFSAEDVQPPHRLGDLPPEPAAELARRLGLRPGPRHPLTLRLLAELPVPEAAPSRAELLEATVDFACLRIAERLAHPDRRTATAAAGRVHEAARRMLGPGSGALSYADFDEIFPDAWGPAVLAEGLIVPAGQGYRFAHEELSEWIQGVHLDLPAALDALLDDSPAPRTAPSHRRGGPRTTPVPPPQPPPAGIPVPHHRIGPVREALLRLADPEPFLSRLVLRLDGPEAAAPESPSHWWALNLLCSLLLRLPEPEAQLPLLYSLAARMSAHPAPPVPLAFWSALPLPTQIRLDLLRELARGGDPAPLDAVAALLRADPATAFPALCRWLQDEQFAASALHLLRGHRRVALDDLAEALVAAAHPRADALLRELAVIEPSALCRAVDRWAHDPRPERHVAAAVHAPAITPATAPDRALLRFTAETLLARPTEAELHGAALTLLVADPETRSRHLPAAVDRYAAADPHLTPRSLAPALDSHPTLVLSGYRTRLHQPGEEAAAILQTLGSTQAPRARTAAARLVTDYLAQHPEAAAPVAAWLDARIRHGAAEHATLLRFVHDLAEHPGPVRDAFAGALGGPTPLHRELRSALPRHEPMQGSDQPHGRL</sequence>
<evidence type="ECO:0000256" key="1">
    <source>
        <dbReference type="SAM" id="MobiDB-lite"/>
    </source>
</evidence>
<dbReference type="InterPro" id="IPR043504">
    <property type="entry name" value="Peptidase_S1_PA_chymotrypsin"/>
</dbReference>
<dbReference type="RefSeq" id="WP_380560094.1">
    <property type="nucleotide sequence ID" value="NZ_JBHEZY010000032.1"/>
</dbReference>
<dbReference type="Gene3D" id="2.40.10.10">
    <property type="entry name" value="Trypsin-like serine proteases"/>
    <property type="match status" value="1"/>
</dbReference>
<comment type="caution">
    <text evidence="2">The sequence shown here is derived from an EMBL/GenBank/DDBJ whole genome shotgun (WGS) entry which is preliminary data.</text>
</comment>
<dbReference type="Proteomes" id="UP001592530">
    <property type="component" value="Unassembled WGS sequence"/>
</dbReference>
<gene>
    <name evidence="2" type="ORF">ACEZDB_37950</name>
</gene>